<proteinExistence type="predicted"/>
<dbReference type="EMBL" id="BGZK01000440">
    <property type="protein sequence ID" value="GBP43670.1"/>
    <property type="molecule type" value="Genomic_DNA"/>
</dbReference>
<keyword evidence="3" id="KW-1185">Reference proteome</keyword>
<reference evidence="2 3" key="1">
    <citation type="journal article" date="2019" name="Commun. Biol.">
        <title>The bagworm genome reveals a unique fibroin gene that provides high tensile strength.</title>
        <authorList>
            <person name="Kono N."/>
            <person name="Nakamura H."/>
            <person name="Ohtoshi R."/>
            <person name="Tomita M."/>
            <person name="Numata K."/>
            <person name="Arakawa K."/>
        </authorList>
    </citation>
    <scope>NUCLEOTIDE SEQUENCE [LARGE SCALE GENOMIC DNA]</scope>
</reference>
<evidence type="ECO:0000313" key="2">
    <source>
        <dbReference type="EMBL" id="GBP43670.1"/>
    </source>
</evidence>
<dbReference type="AlphaFoldDB" id="A0A4C1VYJ3"/>
<feature type="region of interest" description="Disordered" evidence="1">
    <location>
        <begin position="40"/>
        <end position="78"/>
    </location>
</feature>
<sequence length="135" mass="14625">MEAICKKLMRDELVILIIKRAPALALPMVACASPRRARTRGVSASSSLSVTSPSTVQRPDGGRIAPEMTNEVQSHSEREAQACAHSFIVRSALDRYSFTGPRKDGEADYEDIGSAKPRRGRVRSPNTARPAAPHA</sequence>
<gene>
    <name evidence="2" type="ORF">EVAR_30504_1</name>
</gene>
<protein>
    <submittedName>
        <fullName evidence="2">Uncharacterized protein</fullName>
    </submittedName>
</protein>
<comment type="caution">
    <text evidence="2">The sequence shown here is derived from an EMBL/GenBank/DDBJ whole genome shotgun (WGS) entry which is preliminary data.</text>
</comment>
<feature type="compositionally biased region" description="Low complexity" evidence="1">
    <location>
        <begin position="40"/>
        <end position="56"/>
    </location>
</feature>
<accession>A0A4C1VYJ3</accession>
<feature type="region of interest" description="Disordered" evidence="1">
    <location>
        <begin position="97"/>
        <end position="135"/>
    </location>
</feature>
<dbReference type="Proteomes" id="UP000299102">
    <property type="component" value="Unassembled WGS sequence"/>
</dbReference>
<evidence type="ECO:0000313" key="3">
    <source>
        <dbReference type="Proteomes" id="UP000299102"/>
    </source>
</evidence>
<organism evidence="2 3">
    <name type="scientific">Eumeta variegata</name>
    <name type="common">Bagworm moth</name>
    <name type="synonym">Eumeta japonica</name>
    <dbReference type="NCBI Taxonomy" id="151549"/>
    <lineage>
        <taxon>Eukaryota</taxon>
        <taxon>Metazoa</taxon>
        <taxon>Ecdysozoa</taxon>
        <taxon>Arthropoda</taxon>
        <taxon>Hexapoda</taxon>
        <taxon>Insecta</taxon>
        <taxon>Pterygota</taxon>
        <taxon>Neoptera</taxon>
        <taxon>Endopterygota</taxon>
        <taxon>Lepidoptera</taxon>
        <taxon>Glossata</taxon>
        <taxon>Ditrysia</taxon>
        <taxon>Tineoidea</taxon>
        <taxon>Psychidae</taxon>
        <taxon>Oiketicinae</taxon>
        <taxon>Eumeta</taxon>
    </lineage>
</organism>
<name>A0A4C1VYJ3_EUMVA</name>
<evidence type="ECO:0000256" key="1">
    <source>
        <dbReference type="SAM" id="MobiDB-lite"/>
    </source>
</evidence>